<sequence length="84" mass="9002">MQIHNPASVSLAQVDLQGPTLPTSQNAPRLEIHKRPLPARPSEPLQYGQAGGSSSRSDLVIVHQDSGLSPIELPPLYNSLPSRS</sequence>
<keyword evidence="3" id="KW-1185">Reference proteome</keyword>
<evidence type="ECO:0000256" key="1">
    <source>
        <dbReference type="SAM" id="MobiDB-lite"/>
    </source>
</evidence>
<feature type="compositionally biased region" description="Polar residues" evidence="1">
    <location>
        <begin position="1"/>
        <end position="11"/>
    </location>
</feature>
<organism evidence="2 3">
    <name type="scientific">Marasmiellus scandens</name>
    <dbReference type="NCBI Taxonomy" id="2682957"/>
    <lineage>
        <taxon>Eukaryota</taxon>
        <taxon>Fungi</taxon>
        <taxon>Dikarya</taxon>
        <taxon>Basidiomycota</taxon>
        <taxon>Agaricomycotina</taxon>
        <taxon>Agaricomycetes</taxon>
        <taxon>Agaricomycetidae</taxon>
        <taxon>Agaricales</taxon>
        <taxon>Marasmiineae</taxon>
        <taxon>Omphalotaceae</taxon>
        <taxon>Marasmiellus</taxon>
    </lineage>
</organism>
<accession>A0ABR1JSE8</accession>
<evidence type="ECO:0000313" key="3">
    <source>
        <dbReference type="Proteomes" id="UP001498398"/>
    </source>
</evidence>
<feature type="region of interest" description="Disordered" evidence="1">
    <location>
        <begin position="1"/>
        <end position="63"/>
    </location>
</feature>
<gene>
    <name evidence="2" type="ORF">VKT23_004855</name>
</gene>
<dbReference type="EMBL" id="JBANRG010000005">
    <property type="protein sequence ID" value="KAK7466130.1"/>
    <property type="molecule type" value="Genomic_DNA"/>
</dbReference>
<reference evidence="2 3" key="1">
    <citation type="submission" date="2024-01" db="EMBL/GenBank/DDBJ databases">
        <title>A draft genome for the cacao thread blight pathogen Marasmiellus scandens.</title>
        <authorList>
            <person name="Baruah I.K."/>
            <person name="Leung J."/>
            <person name="Bukari Y."/>
            <person name="Amoako-Attah I."/>
            <person name="Meinhardt L.W."/>
            <person name="Bailey B.A."/>
            <person name="Cohen S.P."/>
        </authorList>
    </citation>
    <scope>NUCLEOTIDE SEQUENCE [LARGE SCALE GENOMIC DNA]</scope>
    <source>
        <strain evidence="2 3">GH-19</strain>
    </source>
</reference>
<proteinExistence type="predicted"/>
<evidence type="ECO:0000313" key="2">
    <source>
        <dbReference type="EMBL" id="KAK7466130.1"/>
    </source>
</evidence>
<protein>
    <submittedName>
        <fullName evidence="2">Uncharacterized protein</fullName>
    </submittedName>
</protein>
<dbReference type="Proteomes" id="UP001498398">
    <property type="component" value="Unassembled WGS sequence"/>
</dbReference>
<name>A0ABR1JSE8_9AGAR</name>
<comment type="caution">
    <text evidence="2">The sequence shown here is derived from an EMBL/GenBank/DDBJ whole genome shotgun (WGS) entry which is preliminary data.</text>
</comment>